<feature type="compositionally biased region" description="Low complexity" evidence="1">
    <location>
        <begin position="180"/>
        <end position="196"/>
    </location>
</feature>
<dbReference type="VEuPathDB" id="ToxoDB:CSUI_004096"/>
<evidence type="ECO:0000313" key="3">
    <source>
        <dbReference type="EMBL" id="PHJ22060.1"/>
    </source>
</evidence>
<sequence>MVVPAVFPYAARGIYLCHAVSRPAMPLLGYSRMMVNGGWDSALRRTMQARHYSKKVHEHFFNPKNAGAFDLSDPEVNAKVGTAVVGKAACGDVIKLQVMVEDGKIRDARFKTFGCGSAIASSSYATELIKGKSCADALKLRNTDIAAELNLPPVKVHCSLLAEDAVKHAIRDYQKKQEKAAAASASSPPIQLPPSSGTEGTASSPAE</sequence>
<evidence type="ECO:0000313" key="4">
    <source>
        <dbReference type="Proteomes" id="UP000221165"/>
    </source>
</evidence>
<accession>A0A2C6KNJ7</accession>
<dbReference type="GeneID" id="94427502"/>
<name>A0A2C6KNJ7_9APIC</name>
<gene>
    <name evidence="3" type="ORF">CSUI_004096</name>
</gene>
<proteinExistence type="predicted"/>
<dbReference type="EMBL" id="MIGC01001848">
    <property type="protein sequence ID" value="PHJ22060.1"/>
    <property type="molecule type" value="Genomic_DNA"/>
</dbReference>
<dbReference type="RefSeq" id="XP_067923737.1">
    <property type="nucleotide sequence ID" value="XM_068064291.1"/>
</dbReference>
<dbReference type="CDD" id="cd06664">
    <property type="entry name" value="IscU_like"/>
    <property type="match status" value="1"/>
</dbReference>
<feature type="domain" description="NIF system FeS cluster assembly NifU N-terminal" evidence="2">
    <location>
        <begin position="52"/>
        <end position="179"/>
    </location>
</feature>
<protein>
    <submittedName>
        <fullName evidence="3">Iron-sulfur cluster protein iscu</fullName>
    </submittedName>
</protein>
<dbReference type="InterPro" id="IPR002871">
    <property type="entry name" value="NIF_FeS_clus_asmbl_NifU_N"/>
</dbReference>
<dbReference type="FunFam" id="3.90.1010.10:FF:000013">
    <property type="entry name" value="Iron-sulfur cluster assembly enzyme ISCU, mitochondrial"/>
    <property type="match status" value="1"/>
</dbReference>
<reference evidence="3 4" key="1">
    <citation type="journal article" date="2017" name="Int. J. Parasitol.">
        <title>The genome of the protozoan parasite Cystoisospora suis and a reverse vaccinology approach to identify vaccine candidates.</title>
        <authorList>
            <person name="Palmieri N."/>
            <person name="Shrestha A."/>
            <person name="Ruttkowski B."/>
            <person name="Beck T."/>
            <person name="Vogl C."/>
            <person name="Tomley F."/>
            <person name="Blake D.P."/>
            <person name="Joachim A."/>
        </authorList>
    </citation>
    <scope>NUCLEOTIDE SEQUENCE [LARGE SCALE GENOMIC DNA]</scope>
    <source>
        <strain evidence="3 4">Wien I</strain>
    </source>
</reference>
<evidence type="ECO:0000256" key="1">
    <source>
        <dbReference type="SAM" id="MobiDB-lite"/>
    </source>
</evidence>
<dbReference type="AlphaFoldDB" id="A0A2C6KNJ7"/>
<dbReference type="SUPFAM" id="SSF82649">
    <property type="entry name" value="SufE/NifU"/>
    <property type="match status" value="1"/>
</dbReference>
<comment type="caution">
    <text evidence="3">The sequence shown here is derived from an EMBL/GenBank/DDBJ whole genome shotgun (WGS) entry which is preliminary data.</text>
</comment>
<dbReference type="GO" id="GO:0005506">
    <property type="term" value="F:iron ion binding"/>
    <property type="evidence" value="ECO:0007669"/>
    <property type="project" value="InterPro"/>
</dbReference>
<dbReference type="Pfam" id="PF01592">
    <property type="entry name" value="NifU_N"/>
    <property type="match status" value="1"/>
</dbReference>
<feature type="region of interest" description="Disordered" evidence="1">
    <location>
        <begin position="177"/>
        <end position="207"/>
    </location>
</feature>
<organism evidence="3 4">
    <name type="scientific">Cystoisospora suis</name>
    <dbReference type="NCBI Taxonomy" id="483139"/>
    <lineage>
        <taxon>Eukaryota</taxon>
        <taxon>Sar</taxon>
        <taxon>Alveolata</taxon>
        <taxon>Apicomplexa</taxon>
        <taxon>Conoidasida</taxon>
        <taxon>Coccidia</taxon>
        <taxon>Eucoccidiorida</taxon>
        <taxon>Eimeriorina</taxon>
        <taxon>Sarcocystidae</taxon>
        <taxon>Cystoisospora</taxon>
    </lineage>
</organism>
<keyword evidence="4" id="KW-1185">Reference proteome</keyword>
<dbReference type="Gene3D" id="3.90.1010.10">
    <property type="match status" value="1"/>
</dbReference>
<evidence type="ECO:0000259" key="2">
    <source>
        <dbReference type="Pfam" id="PF01592"/>
    </source>
</evidence>
<dbReference type="PANTHER" id="PTHR10093">
    <property type="entry name" value="IRON-SULFUR CLUSTER ASSEMBLY ENZYME NIFU HOMOLOG"/>
    <property type="match status" value="1"/>
</dbReference>
<feature type="compositionally biased region" description="Polar residues" evidence="1">
    <location>
        <begin position="197"/>
        <end position="207"/>
    </location>
</feature>
<dbReference type="GO" id="GO:0016226">
    <property type="term" value="P:iron-sulfur cluster assembly"/>
    <property type="evidence" value="ECO:0007669"/>
    <property type="project" value="InterPro"/>
</dbReference>
<dbReference type="Proteomes" id="UP000221165">
    <property type="component" value="Unassembled WGS sequence"/>
</dbReference>
<dbReference type="GO" id="GO:0051536">
    <property type="term" value="F:iron-sulfur cluster binding"/>
    <property type="evidence" value="ECO:0007669"/>
    <property type="project" value="InterPro"/>
</dbReference>
<dbReference type="OrthoDB" id="1925777at2759"/>